<evidence type="ECO:0000256" key="5">
    <source>
        <dbReference type="PROSITE-ProRule" id="PRU01023"/>
    </source>
</evidence>
<evidence type="ECO:0000313" key="7">
    <source>
        <dbReference type="EMBL" id="QJC21765.1"/>
    </source>
</evidence>
<feature type="binding site" evidence="5">
    <location>
        <begin position="288"/>
        <end position="294"/>
    </location>
    <ligand>
        <name>S-adenosyl-L-methionine</name>
        <dbReference type="ChEBI" id="CHEBI:59789"/>
    </ligand>
</feature>
<dbReference type="SUPFAM" id="SSF53335">
    <property type="entry name" value="S-adenosyl-L-methionine-dependent methyltransferases"/>
    <property type="match status" value="1"/>
</dbReference>
<dbReference type="GO" id="GO:0001510">
    <property type="term" value="P:RNA methylation"/>
    <property type="evidence" value="ECO:0007669"/>
    <property type="project" value="InterPro"/>
</dbReference>
<keyword evidence="2 5" id="KW-0808">Transferase</keyword>
<evidence type="ECO:0000313" key="8">
    <source>
        <dbReference type="Proteomes" id="UP000502298"/>
    </source>
</evidence>
<dbReference type="PANTHER" id="PTHR22807:SF53">
    <property type="entry name" value="RIBOSOMAL RNA SMALL SUBUNIT METHYLTRANSFERASE B-RELATED"/>
    <property type="match status" value="1"/>
</dbReference>
<dbReference type="PROSITE" id="PS51686">
    <property type="entry name" value="SAM_MT_RSMB_NOP"/>
    <property type="match status" value="1"/>
</dbReference>
<evidence type="ECO:0000256" key="3">
    <source>
        <dbReference type="ARBA" id="ARBA00022691"/>
    </source>
</evidence>
<dbReference type="AlphaFoldDB" id="A0A6H2EJL9"/>
<dbReference type="EMBL" id="CP050804">
    <property type="protein sequence ID" value="QJC21765.1"/>
    <property type="molecule type" value="Genomic_DNA"/>
</dbReference>
<dbReference type="Gene3D" id="1.10.940.10">
    <property type="entry name" value="NusB-like"/>
    <property type="match status" value="1"/>
</dbReference>
<reference evidence="7 8" key="1">
    <citation type="submission" date="2020-03" db="EMBL/GenBank/DDBJ databases">
        <title>Complete genome of Arcanobacterium buesumensis sp. nov. strain 2701.</title>
        <authorList>
            <person name="Borowiak M."/>
            <person name="Alssahen M."/>
            <person name="Laemmler C."/>
            <person name="Malorny B."/>
            <person name="Hassan A."/>
            <person name="Prenger-Berninghoff E."/>
            <person name="Ploetz M."/>
            <person name="Abdulmawjood A."/>
        </authorList>
    </citation>
    <scope>NUCLEOTIDE SEQUENCE [LARGE SCALE GENOMIC DNA]</scope>
    <source>
        <strain evidence="7 8">2701</strain>
    </source>
</reference>
<dbReference type="GO" id="GO:0008173">
    <property type="term" value="F:RNA methyltransferase activity"/>
    <property type="evidence" value="ECO:0007669"/>
    <property type="project" value="InterPro"/>
</dbReference>
<dbReference type="InterPro" id="IPR001678">
    <property type="entry name" value="MeTrfase_RsmB-F_NOP2_dom"/>
</dbReference>
<dbReference type="GO" id="GO:0006355">
    <property type="term" value="P:regulation of DNA-templated transcription"/>
    <property type="evidence" value="ECO:0007669"/>
    <property type="project" value="InterPro"/>
</dbReference>
<feature type="binding site" evidence="5">
    <location>
        <position position="339"/>
    </location>
    <ligand>
        <name>S-adenosyl-L-methionine</name>
        <dbReference type="ChEBI" id="CHEBI:59789"/>
    </ligand>
</feature>
<dbReference type="KEGG" id="arca:HC352_04085"/>
<evidence type="ECO:0000259" key="6">
    <source>
        <dbReference type="PROSITE" id="PS51686"/>
    </source>
</evidence>
<feature type="active site" description="Nucleophile" evidence="5">
    <location>
        <position position="416"/>
    </location>
</feature>
<sequence length="484" mass="52742">MSSQRPTNWKPGRGTSDRARLAVFDVLVTVEDDGAYANLALPKEIRRARLNKQDAAYATSLCYGTLRLQGRWDAILGHCTNGRPVTELDSAVRVLLRMGTHQLLELHTPAHAAINETVVIARNELSQGIAGFINAVLRRVSERSLAQWQAQLKMDAGGKVNSVAFLSTWYSHPQWIVRALDKALIHHGRTHKDILSVLKADNTPASVALVARGISVEALAEDISRGHMGSAPGHLVDSALLLHGGDPYRVFAVKDRLAGVQDEGSQLVAKTLASAELETDDDLWLDMCAGPGGKTATLAAIAQERGSRIHANELHPHRLELVLDSISPWSDIIDVREGDGRDFGSPDHQDIVPSERYSRILIDAPCTGIGALRRRPEARWRKQAGDGLDLAKLQLELVEAGWKALRPGGVLAYSTCSPYLTETSDIVASFMERNPEAIKLDTPAIASTQARQELSGVNGELQLWPDLHNSDAMFLVLIAKPASE</sequence>
<dbReference type="InterPro" id="IPR023267">
    <property type="entry name" value="RCMT"/>
</dbReference>
<dbReference type="Pfam" id="PF01189">
    <property type="entry name" value="Methyltr_RsmB-F"/>
    <property type="match status" value="1"/>
</dbReference>
<keyword evidence="4 5" id="KW-0694">RNA-binding</keyword>
<accession>A0A6H2EJL9</accession>
<gene>
    <name evidence="7" type="ORF">HC352_04085</name>
</gene>
<feature type="binding site" evidence="5">
    <location>
        <position position="363"/>
    </location>
    <ligand>
        <name>S-adenosyl-L-methionine</name>
        <dbReference type="ChEBI" id="CHEBI:59789"/>
    </ligand>
</feature>
<proteinExistence type="inferred from homology"/>
<dbReference type="Proteomes" id="UP000502298">
    <property type="component" value="Chromosome"/>
</dbReference>
<dbReference type="InterPro" id="IPR029063">
    <property type="entry name" value="SAM-dependent_MTases_sf"/>
</dbReference>
<dbReference type="CDD" id="cd02440">
    <property type="entry name" value="AdoMet_MTases"/>
    <property type="match status" value="1"/>
</dbReference>
<dbReference type="InterPro" id="IPR049560">
    <property type="entry name" value="MeTrfase_RsmB-F_NOP2_cat"/>
</dbReference>
<comment type="similarity">
    <text evidence="5">Belongs to the class I-like SAM-binding methyltransferase superfamily. RsmB/NOP family.</text>
</comment>
<dbReference type="InterPro" id="IPR035926">
    <property type="entry name" value="NusB-like_sf"/>
</dbReference>
<evidence type="ECO:0000256" key="4">
    <source>
        <dbReference type="ARBA" id="ARBA00022884"/>
    </source>
</evidence>
<evidence type="ECO:0000256" key="1">
    <source>
        <dbReference type="ARBA" id="ARBA00022603"/>
    </source>
</evidence>
<dbReference type="RefSeq" id="WP_168917705.1">
    <property type="nucleotide sequence ID" value="NZ_CP050804.1"/>
</dbReference>
<name>A0A6H2EJL9_9ACTO</name>
<dbReference type="PRINTS" id="PR02008">
    <property type="entry name" value="RCMTFAMILY"/>
</dbReference>
<organism evidence="7 8">
    <name type="scientific">Arcanobacterium buesumense</name>
    <dbReference type="NCBI Taxonomy" id="2722751"/>
    <lineage>
        <taxon>Bacteria</taxon>
        <taxon>Bacillati</taxon>
        <taxon>Actinomycetota</taxon>
        <taxon>Actinomycetes</taxon>
        <taxon>Actinomycetales</taxon>
        <taxon>Actinomycetaceae</taxon>
        <taxon>Arcanobacterium</taxon>
    </lineage>
</organism>
<keyword evidence="3 5" id="KW-0949">S-adenosyl-L-methionine</keyword>
<evidence type="ECO:0000256" key="2">
    <source>
        <dbReference type="ARBA" id="ARBA00022679"/>
    </source>
</evidence>
<keyword evidence="8" id="KW-1185">Reference proteome</keyword>
<dbReference type="Gene3D" id="3.40.50.150">
    <property type="entry name" value="Vaccinia Virus protein VP39"/>
    <property type="match status" value="1"/>
</dbReference>
<dbReference type="PANTHER" id="PTHR22807">
    <property type="entry name" value="NOP2 YEAST -RELATED NOL1/NOP2/FMU SUN DOMAIN-CONTAINING"/>
    <property type="match status" value="1"/>
</dbReference>
<feature type="binding site" evidence="5">
    <location>
        <position position="313"/>
    </location>
    <ligand>
        <name>S-adenosyl-L-methionine</name>
        <dbReference type="ChEBI" id="CHEBI:59789"/>
    </ligand>
</feature>
<dbReference type="Pfam" id="PF01029">
    <property type="entry name" value="NusB"/>
    <property type="match status" value="1"/>
</dbReference>
<keyword evidence="1 5" id="KW-0489">Methyltransferase</keyword>
<dbReference type="SUPFAM" id="SSF48013">
    <property type="entry name" value="NusB-like"/>
    <property type="match status" value="1"/>
</dbReference>
<dbReference type="GO" id="GO:0003723">
    <property type="term" value="F:RNA binding"/>
    <property type="evidence" value="ECO:0007669"/>
    <property type="project" value="UniProtKB-UniRule"/>
</dbReference>
<protein>
    <submittedName>
        <fullName evidence="7">16S rRNA methyltransferase</fullName>
    </submittedName>
</protein>
<dbReference type="InterPro" id="IPR006027">
    <property type="entry name" value="NusB_RsmB_TIM44"/>
</dbReference>
<feature type="domain" description="SAM-dependent MTase RsmB/NOP-type" evidence="6">
    <location>
        <begin position="183"/>
        <end position="481"/>
    </location>
</feature>